<protein>
    <recommendedName>
        <fullName evidence="2">cysteine-S-conjugate beta-lyase</fullName>
        <ecNumber evidence="2">4.4.1.13</ecNumber>
    </recommendedName>
</protein>
<evidence type="ECO:0000256" key="2">
    <source>
        <dbReference type="ARBA" id="ARBA00012224"/>
    </source>
</evidence>
<dbReference type="InterPro" id="IPR015421">
    <property type="entry name" value="PyrdxlP-dep_Trfase_major"/>
</dbReference>
<dbReference type="InterPro" id="IPR004839">
    <property type="entry name" value="Aminotransferase_I/II_large"/>
</dbReference>
<organism evidence="7 8">
    <name type="scientific">Sneathia vaginalis</name>
    <dbReference type="NCBI Taxonomy" id="187101"/>
    <lineage>
        <taxon>Bacteria</taxon>
        <taxon>Fusobacteriati</taxon>
        <taxon>Fusobacteriota</taxon>
        <taxon>Fusobacteriia</taxon>
        <taxon>Fusobacteriales</taxon>
        <taxon>Leptotrichiaceae</taxon>
        <taxon>Sneathia</taxon>
    </lineage>
</organism>
<dbReference type="HOGENOM" id="CLU_017584_15_0_0"/>
<evidence type="ECO:0000313" key="8">
    <source>
        <dbReference type="Proteomes" id="UP000033103"/>
    </source>
</evidence>
<name>A0A0E3ZBH0_9FUSO</name>
<sequence length="400" mass="47175">MTMMKYNFDEIVNTNNDIRRKWNKDIIKNIFNIEPTENFIPLWIADMDFKVPENLKSEIIKFISESNMGYTFLTDDFFNCIINWYNKRKNIVLKKEWINITYGTVGALHILNQVFLNENDCSLILTPVYEPFKNAATDNNRNIVTSKLIIKENRYYINFLDVENKIKKFHPKLFILCNPHNPSGRIWNLNELNKIAKLCYENDVILVSDEVHSEMIHIGKYYSSLNIDNRYINNLIVLSSPNKAFNLGGLKTSYSIIPNKLLREKFKCGMKKNSVTSPNIIGLICLVTAYNKCEDWLDELTKYIYENYKLFSSNLEKIGLSYQKMESSYLIWVNLENTKKDGKWWTTKLKEKGILVETGYDFIENGENFIRINLGIPRKYLFKVLEIMKEECYELTRNSK</sequence>
<keyword evidence="3" id="KW-0663">Pyridoxal phosphate</keyword>
<dbReference type="PANTHER" id="PTHR43525">
    <property type="entry name" value="PROTEIN MALY"/>
    <property type="match status" value="1"/>
</dbReference>
<dbReference type="STRING" id="187101.VC03_04865"/>
<evidence type="ECO:0000256" key="5">
    <source>
        <dbReference type="ARBA" id="ARBA00037974"/>
    </source>
</evidence>
<dbReference type="EMBL" id="CP011280">
    <property type="protein sequence ID" value="AKC95817.1"/>
    <property type="molecule type" value="Genomic_DNA"/>
</dbReference>
<dbReference type="AlphaFoldDB" id="A0A0E3ZBH0"/>
<dbReference type="Gene3D" id="3.90.1150.10">
    <property type="entry name" value="Aspartate Aminotransferase, domain 1"/>
    <property type="match status" value="1"/>
</dbReference>
<reference evidence="7 8" key="1">
    <citation type="journal article" date="2012" name="BMC Genomics">
        <title>Genomic sequence analysis and characterization of Sneathia amnii sp. nov.</title>
        <authorList>
            <consortium name="Vaginal Microbiome Consortium (additional members)"/>
            <person name="Harwich M.D.Jr."/>
            <person name="Serrano M.G."/>
            <person name="Fettweis J.M."/>
            <person name="Alves J.M."/>
            <person name="Reimers M.A."/>
            <person name="Buck G.A."/>
            <person name="Jefferson K.K."/>
        </authorList>
    </citation>
    <scope>NUCLEOTIDE SEQUENCE [LARGE SCALE GENOMIC DNA]</scope>
    <source>
        <strain evidence="7 8">SN35</strain>
    </source>
</reference>
<evidence type="ECO:0000256" key="3">
    <source>
        <dbReference type="ARBA" id="ARBA00022898"/>
    </source>
</evidence>
<dbReference type="InterPro" id="IPR051798">
    <property type="entry name" value="Class-II_PLP-Dep_Aminotrans"/>
</dbReference>
<dbReference type="GO" id="GO:0030170">
    <property type="term" value="F:pyridoxal phosphate binding"/>
    <property type="evidence" value="ECO:0007669"/>
    <property type="project" value="InterPro"/>
</dbReference>
<keyword evidence="8" id="KW-1185">Reference proteome</keyword>
<comment type="cofactor">
    <cofactor evidence="1">
        <name>pyridoxal 5'-phosphate</name>
        <dbReference type="ChEBI" id="CHEBI:597326"/>
    </cofactor>
</comment>
<dbReference type="PATRIC" id="fig|1069640.6.peg.965"/>
<comment type="similarity">
    <text evidence="5">Belongs to the class-II pyridoxal-phosphate-dependent aminotransferase family. MalY/PatB cystathionine beta-lyase subfamily.</text>
</comment>
<keyword evidence="4" id="KW-0456">Lyase</keyword>
<accession>A0A0E3ZBH0</accession>
<feature type="domain" description="Aminotransferase class I/classII large" evidence="6">
    <location>
        <begin position="45"/>
        <end position="384"/>
    </location>
</feature>
<dbReference type="GO" id="GO:0047804">
    <property type="term" value="F:cysteine-S-conjugate beta-lyase activity"/>
    <property type="evidence" value="ECO:0007669"/>
    <property type="project" value="UniProtKB-EC"/>
</dbReference>
<evidence type="ECO:0000256" key="1">
    <source>
        <dbReference type="ARBA" id="ARBA00001933"/>
    </source>
</evidence>
<dbReference type="KEGG" id="sns:VC03_04865"/>
<dbReference type="Gene3D" id="3.40.640.10">
    <property type="entry name" value="Type I PLP-dependent aspartate aminotransferase-like (Major domain)"/>
    <property type="match status" value="1"/>
</dbReference>
<evidence type="ECO:0000313" key="7">
    <source>
        <dbReference type="EMBL" id="AKC95817.1"/>
    </source>
</evidence>
<dbReference type="Pfam" id="PF00155">
    <property type="entry name" value="Aminotran_1_2"/>
    <property type="match status" value="1"/>
</dbReference>
<evidence type="ECO:0000256" key="4">
    <source>
        <dbReference type="ARBA" id="ARBA00023239"/>
    </source>
</evidence>
<dbReference type="SUPFAM" id="SSF53383">
    <property type="entry name" value="PLP-dependent transferases"/>
    <property type="match status" value="1"/>
</dbReference>
<proteinExistence type="inferred from homology"/>
<dbReference type="InterPro" id="IPR015422">
    <property type="entry name" value="PyrdxlP-dep_Trfase_small"/>
</dbReference>
<dbReference type="CDD" id="cd00609">
    <property type="entry name" value="AAT_like"/>
    <property type="match status" value="1"/>
</dbReference>
<dbReference type="EC" id="4.4.1.13" evidence="2"/>
<gene>
    <name evidence="7" type="ORF">VC03_04865</name>
</gene>
<dbReference type="PANTHER" id="PTHR43525:SF1">
    <property type="entry name" value="PROTEIN MALY"/>
    <property type="match status" value="1"/>
</dbReference>
<evidence type="ECO:0000259" key="6">
    <source>
        <dbReference type="Pfam" id="PF00155"/>
    </source>
</evidence>
<dbReference type="Proteomes" id="UP000033103">
    <property type="component" value="Chromosome"/>
</dbReference>
<dbReference type="InterPro" id="IPR015424">
    <property type="entry name" value="PyrdxlP-dep_Trfase"/>
</dbReference>